<dbReference type="SMART" id="SM00839">
    <property type="entry name" value="ELFV_dehydrog"/>
    <property type="match status" value="1"/>
</dbReference>
<dbReference type="Gene3D" id="3.40.50.720">
    <property type="entry name" value="NAD(P)-binding Rossmann-like Domain"/>
    <property type="match status" value="1"/>
</dbReference>
<evidence type="ECO:0000313" key="5">
    <source>
        <dbReference type="Proteomes" id="UP001596109"/>
    </source>
</evidence>
<evidence type="ECO:0000256" key="1">
    <source>
        <dbReference type="ARBA" id="ARBA00006382"/>
    </source>
</evidence>
<dbReference type="Pfam" id="PF00208">
    <property type="entry name" value="ELFV_dehydrog"/>
    <property type="match status" value="1"/>
</dbReference>
<evidence type="ECO:0000259" key="3">
    <source>
        <dbReference type="SMART" id="SM00839"/>
    </source>
</evidence>
<dbReference type="GO" id="GO:0016491">
    <property type="term" value="F:oxidoreductase activity"/>
    <property type="evidence" value="ECO:0007669"/>
    <property type="project" value="UniProtKB-KW"/>
</dbReference>
<dbReference type="Proteomes" id="UP001596109">
    <property type="component" value="Unassembled WGS sequence"/>
</dbReference>
<protein>
    <submittedName>
        <fullName evidence="4">Glu/Leu/Phe/Val dehydrogenase</fullName>
        <ecNumber evidence="4">1.4.1.-</ecNumber>
    </submittedName>
</protein>
<accession>A0ABW0TMP1</accession>
<dbReference type="SUPFAM" id="SSF51735">
    <property type="entry name" value="NAD(P)-binding Rossmann-fold domains"/>
    <property type="match status" value="1"/>
</dbReference>
<dbReference type="SUPFAM" id="SSF53223">
    <property type="entry name" value="Aminoacid dehydrogenase-like, N-terminal domain"/>
    <property type="match status" value="1"/>
</dbReference>
<comment type="caution">
    <text evidence="4">The sequence shown here is derived from an EMBL/GenBank/DDBJ whole genome shotgun (WGS) entry which is preliminary data.</text>
</comment>
<dbReference type="Pfam" id="PF02812">
    <property type="entry name" value="ELFV_dehydrog_N"/>
    <property type="match status" value="1"/>
</dbReference>
<dbReference type="PANTHER" id="PTHR11606">
    <property type="entry name" value="GLUTAMATE DEHYDROGENASE"/>
    <property type="match status" value="1"/>
</dbReference>
<gene>
    <name evidence="4" type="ORF">ACFPRA_12225</name>
</gene>
<dbReference type="RefSeq" id="WP_381434683.1">
    <property type="nucleotide sequence ID" value="NZ_JBHSNO010000005.1"/>
</dbReference>
<feature type="domain" description="Glutamate/phenylalanine/leucine/valine/L-tryptophan dehydrogenase C-terminal" evidence="3">
    <location>
        <begin position="158"/>
        <end position="376"/>
    </location>
</feature>
<name>A0ABW0TMP1_9BACL</name>
<proteinExistence type="inferred from homology"/>
<dbReference type="InterPro" id="IPR036291">
    <property type="entry name" value="NAD(P)-bd_dom_sf"/>
</dbReference>
<organism evidence="4 5">
    <name type="scientific">Sporosarcina soli</name>
    <dbReference type="NCBI Taxonomy" id="334736"/>
    <lineage>
        <taxon>Bacteria</taxon>
        <taxon>Bacillati</taxon>
        <taxon>Bacillota</taxon>
        <taxon>Bacilli</taxon>
        <taxon>Bacillales</taxon>
        <taxon>Caryophanaceae</taxon>
        <taxon>Sporosarcina</taxon>
    </lineage>
</organism>
<dbReference type="EMBL" id="JBHSNO010000005">
    <property type="protein sequence ID" value="MFC5589663.1"/>
    <property type="molecule type" value="Genomic_DNA"/>
</dbReference>
<evidence type="ECO:0000313" key="4">
    <source>
        <dbReference type="EMBL" id="MFC5589663.1"/>
    </source>
</evidence>
<dbReference type="Gene3D" id="3.40.50.10860">
    <property type="entry name" value="Leucine Dehydrogenase, chain A, domain 1"/>
    <property type="match status" value="1"/>
</dbReference>
<dbReference type="InterPro" id="IPR046346">
    <property type="entry name" value="Aminoacid_DH-like_N_sf"/>
</dbReference>
<comment type="similarity">
    <text evidence="1">Belongs to the Glu/Leu/Phe/Val dehydrogenases family.</text>
</comment>
<dbReference type="EC" id="1.4.1.-" evidence="4"/>
<dbReference type="PANTHER" id="PTHR11606:SF13">
    <property type="entry name" value="GLUTAMATE DEHYDROGENASE 1, MITOCHONDRIAL"/>
    <property type="match status" value="1"/>
</dbReference>
<dbReference type="InterPro" id="IPR006096">
    <property type="entry name" value="Glu/Leu/Phe/Val/Trp_DH_C"/>
</dbReference>
<dbReference type="InterPro" id="IPR006097">
    <property type="entry name" value="Glu/Leu/Phe/Val/Trp_DH_dimer"/>
</dbReference>
<evidence type="ECO:0000256" key="2">
    <source>
        <dbReference type="ARBA" id="ARBA00023002"/>
    </source>
</evidence>
<keyword evidence="2 4" id="KW-0560">Oxidoreductase</keyword>
<sequence length="404" mass="44951">MSKKPYLIVEWNDTETDAKGWMVVHNFVKGYTGGGTRMHPSVTKEEVERLAEAMAYKYVASESETTGGCKGGIAYDYKAPDAYDVLRRYMIAMLPYIDNGVSLGSDLGTKYNDVLKIFREFGIDIPLTQSMKSNPAVLKGIKNYDDLLLQKIDGLYVNDVVTGYGVAFSADEAWKYKNGEEGARVVIQGFGCVGASCALKLSQLGYKVVGISDANLFVTCEDGLDVQKLLDHKNEFGEMDQNYFEDDYVVRPNAEWLDVDCDILIPCALEDVINKSNADQVKASLVVEAANIPISAEGDEIIKEKAIDIVNDFVANLGAIRSYDAVIFGLVEPNPQAVIDDIEKLCRKNVRTLFTEAERQSRYQRDVAYEIFKPEKSDSMEYVSPNLTAVQSITSRRDCVQILN</sequence>
<keyword evidence="5" id="KW-1185">Reference proteome</keyword>
<reference evidence="5" key="1">
    <citation type="journal article" date="2019" name="Int. J. Syst. Evol. Microbiol.">
        <title>The Global Catalogue of Microorganisms (GCM) 10K type strain sequencing project: providing services to taxonomists for standard genome sequencing and annotation.</title>
        <authorList>
            <consortium name="The Broad Institute Genomics Platform"/>
            <consortium name="The Broad Institute Genome Sequencing Center for Infectious Disease"/>
            <person name="Wu L."/>
            <person name="Ma J."/>
        </authorList>
    </citation>
    <scope>NUCLEOTIDE SEQUENCE [LARGE SCALE GENOMIC DNA]</scope>
    <source>
        <strain evidence="5">CGMCC 4.1434</strain>
    </source>
</reference>